<gene>
    <name evidence="2" type="ORF">PoMZ_02882</name>
</gene>
<dbReference type="AlphaFoldDB" id="A0A4P7NC35"/>
<evidence type="ECO:0000256" key="1">
    <source>
        <dbReference type="SAM" id="MobiDB-lite"/>
    </source>
</evidence>
<feature type="compositionally biased region" description="Basic and acidic residues" evidence="1">
    <location>
        <begin position="92"/>
        <end position="110"/>
    </location>
</feature>
<reference evidence="2 3" key="1">
    <citation type="journal article" date="2019" name="Mol. Biol. Evol.">
        <title>Blast fungal genomes show frequent chromosomal changes, gene gains and losses, and effector gene turnover.</title>
        <authorList>
            <person name="Gomez Luciano L.B."/>
            <person name="Jason Tsai I."/>
            <person name="Chuma I."/>
            <person name="Tosa Y."/>
            <person name="Chen Y.H."/>
            <person name="Li J.Y."/>
            <person name="Li M.Y."/>
            <person name="Jade Lu M.Y."/>
            <person name="Nakayashiki H."/>
            <person name="Li W.H."/>
        </authorList>
    </citation>
    <scope>NUCLEOTIDE SEQUENCE [LARGE SCALE GENOMIC DNA]</scope>
    <source>
        <strain evidence="2">MZ5-1-6</strain>
    </source>
</reference>
<accession>A0A4P7NC35</accession>
<evidence type="ECO:0000313" key="3">
    <source>
        <dbReference type="Proteomes" id="UP000294847"/>
    </source>
</evidence>
<protein>
    <submittedName>
        <fullName evidence="2">Uncharacterized protein</fullName>
    </submittedName>
</protein>
<organism evidence="2 3">
    <name type="scientific">Pyricularia oryzae</name>
    <name type="common">Rice blast fungus</name>
    <name type="synonym">Magnaporthe oryzae</name>
    <dbReference type="NCBI Taxonomy" id="318829"/>
    <lineage>
        <taxon>Eukaryota</taxon>
        <taxon>Fungi</taxon>
        <taxon>Dikarya</taxon>
        <taxon>Ascomycota</taxon>
        <taxon>Pezizomycotina</taxon>
        <taxon>Sordariomycetes</taxon>
        <taxon>Sordariomycetidae</taxon>
        <taxon>Magnaporthales</taxon>
        <taxon>Pyriculariaceae</taxon>
        <taxon>Pyricularia</taxon>
    </lineage>
</organism>
<sequence length="137" mass="15112">MESLQNAPGEFLREILASCSPCARTSKNQQQALELLDKIEQRGKATGYTPASTERKAAAEVLKCKRCLQTFREEDNSDRSCSLHDGCLEGSAPDKEKRTRGSDSGLKIDKSGTYGSDFEVFLNSIDKSSVERSQQQS</sequence>
<dbReference type="Proteomes" id="UP000294847">
    <property type="component" value="Chromosome 3"/>
</dbReference>
<name>A0A4P7NC35_PYROR</name>
<evidence type="ECO:0000313" key="2">
    <source>
        <dbReference type="EMBL" id="QBZ57944.1"/>
    </source>
</evidence>
<proteinExistence type="predicted"/>
<dbReference type="EMBL" id="CP034206">
    <property type="protein sequence ID" value="QBZ57944.1"/>
    <property type="molecule type" value="Genomic_DNA"/>
</dbReference>
<feature type="region of interest" description="Disordered" evidence="1">
    <location>
        <begin position="74"/>
        <end position="114"/>
    </location>
</feature>